<dbReference type="InterPro" id="IPR042261">
    <property type="entry name" value="Lsr2-like_dimerization"/>
</dbReference>
<dbReference type="InterPro" id="IPR024412">
    <property type="entry name" value="Lsr2_dim_dom"/>
</dbReference>
<dbReference type="EMBL" id="VIRM01000016">
    <property type="protein sequence ID" value="TQS20604.1"/>
    <property type="molecule type" value="Genomic_DNA"/>
</dbReference>
<gene>
    <name evidence="5" type="ORF">FLX08_15750</name>
</gene>
<dbReference type="RefSeq" id="WP_142619584.1">
    <property type="nucleotide sequence ID" value="NZ_VIRM01000016.1"/>
</dbReference>
<feature type="compositionally biased region" description="Acidic residues" evidence="2">
    <location>
        <begin position="122"/>
        <end position="132"/>
    </location>
</feature>
<dbReference type="Pfam" id="PF23359">
    <property type="entry name" value="Lsr2_DNA-bd"/>
    <property type="match status" value="1"/>
</dbReference>
<dbReference type="Gene3D" id="3.30.60.230">
    <property type="entry name" value="Lsr2, dimerization domain"/>
    <property type="match status" value="1"/>
</dbReference>
<dbReference type="AlphaFoldDB" id="A0A544YV09"/>
<feature type="domain" description="Lsr2 DNA-binding" evidence="4">
    <location>
        <begin position="82"/>
        <end position="112"/>
    </location>
</feature>
<dbReference type="GO" id="GO:0016746">
    <property type="term" value="F:acyltransferase activity"/>
    <property type="evidence" value="ECO:0007669"/>
    <property type="project" value="InterPro"/>
</dbReference>
<evidence type="ECO:0000313" key="5">
    <source>
        <dbReference type="EMBL" id="TQS20604.1"/>
    </source>
</evidence>
<feature type="domain" description="Lsr2 dimerization" evidence="3">
    <location>
        <begin position="1"/>
        <end position="48"/>
    </location>
</feature>
<name>A0A544YV09_9ACTN</name>
<protein>
    <submittedName>
        <fullName evidence="5">Lsr2 family protein</fullName>
    </submittedName>
</protein>
<dbReference type="InterPro" id="IPR036625">
    <property type="entry name" value="E3-bd_dom_sf"/>
</dbReference>
<evidence type="ECO:0000256" key="2">
    <source>
        <dbReference type="SAM" id="MobiDB-lite"/>
    </source>
</evidence>
<evidence type="ECO:0000256" key="1">
    <source>
        <dbReference type="ARBA" id="ARBA00023125"/>
    </source>
</evidence>
<keyword evidence="1" id="KW-0238">DNA-binding</keyword>
<comment type="caution">
    <text evidence="5">The sequence shown here is derived from an EMBL/GenBank/DDBJ whole genome shotgun (WGS) entry which is preliminary data.</text>
</comment>
<evidence type="ECO:0000259" key="3">
    <source>
        <dbReference type="Pfam" id="PF11774"/>
    </source>
</evidence>
<feature type="region of interest" description="Disordered" evidence="2">
    <location>
        <begin position="116"/>
        <end position="161"/>
    </location>
</feature>
<dbReference type="GO" id="GO:0003677">
    <property type="term" value="F:DNA binding"/>
    <property type="evidence" value="ECO:0007669"/>
    <property type="project" value="UniProtKB-KW"/>
</dbReference>
<dbReference type="Proteomes" id="UP000316541">
    <property type="component" value="Unassembled WGS sequence"/>
</dbReference>
<evidence type="ECO:0000259" key="4">
    <source>
        <dbReference type="Pfam" id="PF23359"/>
    </source>
</evidence>
<evidence type="ECO:0000313" key="6">
    <source>
        <dbReference type="Proteomes" id="UP000316541"/>
    </source>
</evidence>
<reference evidence="5 6" key="1">
    <citation type="submission" date="2019-07" db="EMBL/GenBank/DDBJ databases">
        <title>Microbispora hainanensis DSM 45428.</title>
        <authorList>
            <person name="Thawai C."/>
        </authorList>
    </citation>
    <scope>NUCLEOTIDE SEQUENCE [LARGE SCALE GENOMIC DNA]</scope>
    <source>
        <strain evidence="5 6">DSM 45428</strain>
    </source>
</reference>
<feature type="compositionally biased region" description="Basic and acidic residues" evidence="2">
    <location>
        <begin position="139"/>
        <end position="153"/>
    </location>
</feature>
<accession>A0A544YV09</accession>
<dbReference type="Gene3D" id="4.10.320.10">
    <property type="entry name" value="E3-binding domain"/>
    <property type="match status" value="1"/>
</dbReference>
<organism evidence="5 6">
    <name type="scientific">Microbispora hainanensis</name>
    <dbReference type="NCBI Taxonomy" id="568844"/>
    <lineage>
        <taxon>Bacteria</taxon>
        <taxon>Bacillati</taxon>
        <taxon>Actinomycetota</taxon>
        <taxon>Actinomycetes</taxon>
        <taxon>Streptosporangiales</taxon>
        <taxon>Streptosporangiaceae</taxon>
        <taxon>Microbispora</taxon>
    </lineage>
</organism>
<proteinExistence type="predicted"/>
<dbReference type="Pfam" id="PF11774">
    <property type="entry name" value="Lsr2"/>
    <property type="match status" value="1"/>
</dbReference>
<sequence>MAQKVILVDDLDHSEGDDVARREFPLLNRTFAIDLSDANQQRLSEALAFIEEVLENAREVKQASRSKKAADTSPRLRGYTLTDVREWAREQGLDVPARGKMADEVIEQFIAAHPDISTGDAAAEDGAAEESTGESVAEAAEKVAEKAAEKAAPRAEATAGV</sequence>
<dbReference type="InterPro" id="IPR055370">
    <property type="entry name" value="Lsr2_DNA-bd"/>
</dbReference>